<dbReference type="InterPro" id="IPR003000">
    <property type="entry name" value="Sirtuin"/>
</dbReference>
<feature type="binding site" evidence="4">
    <location>
        <position position="131"/>
    </location>
    <ligand>
        <name>Zn(2+)</name>
        <dbReference type="ChEBI" id="CHEBI:29105"/>
    </ligand>
</feature>
<comment type="caution">
    <text evidence="6">The sequence shown here is derived from an EMBL/GenBank/DDBJ whole genome shotgun (WGS) entry which is preliminary data.</text>
</comment>
<dbReference type="SUPFAM" id="SSF52467">
    <property type="entry name" value="DHS-like NAD/FAD-binding domain"/>
    <property type="match status" value="1"/>
</dbReference>
<feature type="binding site" evidence="4">
    <location>
        <position position="148"/>
    </location>
    <ligand>
        <name>Zn(2+)</name>
        <dbReference type="ChEBI" id="CHEBI:29105"/>
    </ligand>
</feature>
<dbReference type="GO" id="GO:0017136">
    <property type="term" value="F:histone deacetylase activity, NAD-dependent"/>
    <property type="evidence" value="ECO:0007669"/>
    <property type="project" value="TreeGrafter"/>
</dbReference>
<keyword evidence="7" id="KW-1185">Reference proteome</keyword>
<dbReference type="CDD" id="cd01407">
    <property type="entry name" value="SIR2-fam"/>
    <property type="match status" value="1"/>
</dbReference>
<dbReference type="OrthoDB" id="9800582at2"/>
<accession>A0A0A5FW85</accession>
<evidence type="ECO:0000256" key="2">
    <source>
        <dbReference type="ARBA" id="ARBA00022679"/>
    </source>
</evidence>
<evidence type="ECO:0000313" key="7">
    <source>
        <dbReference type="Proteomes" id="UP000030403"/>
    </source>
</evidence>
<dbReference type="eggNOG" id="COG0846">
    <property type="taxonomic scope" value="Bacteria"/>
</dbReference>
<evidence type="ECO:0000313" key="6">
    <source>
        <dbReference type="EMBL" id="KGX84174.1"/>
    </source>
</evidence>
<feature type="binding site" evidence="4">
    <location>
        <position position="128"/>
    </location>
    <ligand>
        <name>Zn(2+)</name>
        <dbReference type="ChEBI" id="CHEBI:29105"/>
    </ligand>
</feature>
<keyword evidence="2" id="KW-0808">Transferase</keyword>
<dbReference type="Gene3D" id="3.40.50.1220">
    <property type="entry name" value="TPP-binding domain"/>
    <property type="match status" value="1"/>
</dbReference>
<evidence type="ECO:0000256" key="1">
    <source>
        <dbReference type="ARBA" id="ARBA00012928"/>
    </source>
</evidence>
<organism evidence="6 7">
    <name type="scientific">Pontibacillus marinus BH030004 = DSM 16465</name>
    <dbReference type="NCBI Taxonomy" id="1385511"/>
    <lineage>
        <taxon>Bacteria</taxon>
        <taxon>Bacillati</taxon>
        <taxon>Bacillota</taxon>
        <taxon>Bacilli</taxon>
        <taxon>Bacillales</taxon>
        <taxon>Bacillaceae</taxon>
        <taxon>Pontibacillus</taxon>
    </lineage>
</organism>
<protein>
    <recommendedName>
        <fullName evidence="1">protein acetyllysine N-acetyltransferase</fullName>
        <ecNumber evidence="1">2.3.1.286</ecNumber>
    </recommendedName>
</protein>
<dbReference type="InterPro" id="IPR026590">
    <property type="entry name" value="Ssirtuin_cat_dom"/>
</dbReference>
<keyword evidence="4" id="KW-0479">Metal-binding</keyword>
<dbReference type="Pfam" id="PF02146">
    <property type="entry name" value="SIR2"/>
    <property type="match status" value="1"/>
</dbReference>
<dbReference type="NCBIfam" id="NF001754">
    <property type="entry name" value="PRK00481.1-4"/>
    <property type="match status" value="1"/>
</dbReference>
<evidence type="ECO:0000256" key="4">
    <source>
        <dbReference type="PROSITE-ProRule" id="PRU00236"/>
    </source>
</evidence>
<feature type="domain" description="Deacetylase sirtuin-type" evidence="5">
    <location>
        <begin position="1"/>
        <end position="247"/>
    </location>
</feature>
<proteinExistence type="predicted"/>
<dbReference type="RefSeq" id="WP_036843102.1">
    <property type="nucleotide sequence ID" value="NZ_AULJ01000061.1"/>
</dbReference>
<dbReference type="InterPro" id="IPR050134">
    <property type="entry name" value="NAD-dep_sirtuin_deacylases"/>
</dbReference>
<dbReference type="PROSITE" id="PS50305">
    <property type="entry name" value="SIRTUIN"/>
    <property type="match status" value="1"/>
</dbReference>
<name>A0A0A5FW85_9BACI</name>
<dbReference type="EMBL" id="AVPF01000064">
    <property type="protein sequence ID" value="KGX84174.1"/>
    <property type="molecule type" value="Genomic_DNA"/>
</dbReference>
<evidence type="ECO:0000256" key="3">
    <source>
        <dbReference type="ARBA" id="ARBA00023027"/>
    </source>
</evidence>
<dbReference type="GO" id="GO:0046872">
    <property type="term" value="F:metal ion binding"/>
    <property type="evidence" value="ECO:0007669"/>
    <property type="project" value="UniProtKB-KW"/>
</dbReference>
<gene>
    <name evidence="6" type="ORF">N783_18700</name>
</gene>
<keyword evidence="4" id="KW-0862">Zinc</keyword>
<dbReference type="Gene3D" id="3.30.1600.10">
    <property type="entry name" value="SIR2/SIRT2 'Small Domain"/>
    <property type="match status" value="1"/>
</dbReference>
<feature type="active site" description="Proton acceptor" evidence="4">
    <location>
        <position position="120"/>
    </location>
</feature>
<dbReference type="Proteomes" id="UP000030403">
    <property type="component" value="Unassembled WGS sequence"/>
</dbReference>
<dbReference type="PANTHER" id="PTHR11085">
    <property type="entry name" value="NAD-DEPENDENT PROTEIN DEACYLASE SIRTUIN-5, MITOCHONDRIAL-RELATED"/>
    <property type="match status" value="1"/>
</dbReference>
<feature type="binding site" evidence="4">
    <location>
        <position position="157"/>
    </location>
    <ligand>
        <name>Zn(2+)</name>
        <dbReference type="ChEBI" id="CHEBI:29105"/>
    </ligand>
</feature>
<dbReference type="EC" id="2.3.1.286" evidence="1"/>
<dbReference type="STRING" id="1385511.GCA_000425225_03881"/>
<dbReference type="InterPro" id="IPR026591">
    <property type="entry name" value="Sirtuin_cat_small_dom_sf"/>
</dbReference>
<dbReference type="InterPro" id="IPR029035">
    <property type="entry name" value="DHS-like_NAD/FAD-binding_dom"/>
</dbReference>
<reference evidence="6 7" key="1">
    <citation type="submission" date="2013-08" db="EMBL/GenBank/DDBJ databases">
        <authorList>
            <person name="Huang J."/>
            <person name="Wang G."/>
        </authorList>
    </citation>
    <scope>NUCLEOTIDE SEQUENCE [LARGE SCALE GENOMIC DNA]</scope>
    <source>
        <strain evidence="6 7">BH030004</strain>
    </source>
</reference>
<dbReference type="AlphaFoldDB" id="A0A0A5FW85"/>
<evidence type="ECO:0000259" key="5">
    <source>
        <dbReference type="PROSITE" id="PS50305"/>
    </source>
</evidence>
<keyword evidence="3" id="KW-0520">NAD</keyword>
<dbReference type="GO" id="GO:0070403">
    <property type="term" value="F:NAD+ binding"/>
    <property type="evidence" value="ECO:0007669"/>
    <property type="project" value="InterPro"/>
</dbReference>
<dbReference type="PANTHER" id="PTHR11085:SF4">
    <property type="entry name" value="NAD-DEPENDENT PROTEIN DEACYLASE"/>
    <property type="match status" value="1"/>
</dbReference>
<sequence length="247" mass="28060">MSIQQLSEQIQKANHIAVLTGAGVSTASGIPDFRSADGIWEQDRSREDYMSNEYFRHNPIEFWAKYKSIFQMKLLGNYQPNAVHYFLKELEDEGKEVSVITQNVDGLHLEAGNQRTIEYHGTLKTASCPTCNTTYDHEFMMAHETPRCTTLFGSTPCGDVLKPDIVLFGDPITEHDRAEAMIDQADLLLVLGTSLFVMPFNFLPDYAKYSRNIPTAIINREATSKDYMFDYVIHGDLTEVIEELKET</sequence>